<dbReference type="KEGG" id="maw:19250632"/>
<evidence type="ECO:0000313" key="5">
    <source>
        <dbReference type="Proteomes" id="UP000002499"/>
    </source>
</evidence>
<accession>E9E8X3</accession>
<protein>
    <submittedName>
        <fullName evidence="4">NmrA family protein</fullName>
    </submittedName>
</protein>
<keyword evidence="1" id="KW-0521">NADP</keyword>
<evidence type="ECO:0000313" key="4">
    <source>
        <dbReference type="EMBL" id="EFY87609.1"/>
    </source>
</evidence>
<dbReference type="InterPro" id="IPR051609">
    <property type="entry name" value="NmrA/Isoflavone_reductase-like"/>
</dbReference>
<organism evidence="5">
    <name type="scientific">Metarhizium acridum (strain CQMa 102)</name>
    <dbReference type="NCBI Taxonomy" id="655827"/>
    <lineage>
        <taxon>Eukaryota</taxon>
        <taxon>Fungi</taxon>
        <taxon>Dikarya</taxon>
        <taxon>Ascomycota</taxon>
        <taxon>Pezizomycotina</taxon>
        <taxon>Sordariomycetes</taxon>
        <taxon>Hypocreomycetidae</taxon>
        <taxon>Hypocreales</taxon>
        <taxon>Clavicipitaceae</taxon>
        <taxon>Metarhizium</taxon>
    </lineage>
</organism>
<dbReference type="InterPro" id="IPR045312">
    <property type="entry name" value="PCBER-like"/>
</dbReference>
<dbReference type="Pfam" id="PF05368">
    <property type="entry name" value="NmrA"/>
    <property type="match status" value="1"/>
</dbReference>
<dbReference type="PANTHER" id="PTHR47706:SF6">
    <property type="entry name" value="NMRA-LIKE FAMILY PROTEIN (AFU_ORTHOLOGUE AFUA_6G00280)"/>
    <property type="match status" value="1"/>
</dbReference>
<sequence length="329" mass="36465">MQLSEANLAALNRLHQGQATAPTMDSVLVIGAGELGLCVLQALAAHPKRQHVKVSVLMRQATLDSAAPAKKRTVQKIKDLNVHFESADVVLAGVEELAGTFKGYHTVVSCSGMELPSGTQTKLAEAALRARVRRYFPLQYGMRYDVIGEGSSQDLFDEQLLVRRMLRGQGETEWVIVSTGLFMSFLFVADFGVVDLRRGVVRALGNWDNRITLTAPPDIGRVTAEVVLDPRGVRNEVVLAAGDTVSYGQLAGLLDEHFGTRFTRELWDVDALRRQMAEDPSVMVKYRDTFAQGRGVSWDKDRTFNYERGMELLDVKGYLESTKFKVGEE</sequence>
<dbReference type="HOGENOM" id="CLU_059949_0_0_1"/>
<keyword evidence="5" id="KW-1185">Reference proteome</keyword>
<dbReference type="Gene3D" id="3.40.50.720">
    <property type="entry name" value="NAD(P)-binding Rossmann-like Domain"/>
    <property type="match status" value="1"/>
</dbReference>
<evidence type="ECO:0000256" key="1">
    <source>
        <dbReference type="ARBA" id="ARBA00022857"/>
    </source>
</evidence>
<name>E9E8X3_METAQ</name>
<dbReference type="OrthoDB" id="5283654at2759"/>
<proteinExistence type="predicted"/>
<dbReference type="AlphaFoldDB" id="E9E8X3"/>
<evidence type="ECO:0000256" key="2">
    <source>
        <dbReference type="ARBA" id="ARBA00023002"/>
    </source>
</evidence>
<dbReference type="PANTHER" id="PTHR47706">
    <property type="entry name" value="NMRA-LIKE FAMILY PROTEIN"/>
    <property type="match status" value="1"/>
</dbReference>
<dbReference type="OMA" id="ISCTGFA"/>
<dbReference type="InterPro" id="IPR036291">
    <property type="entry name" value="NAD(P)-bd_dom_sf"/>
</dbReference>
<dbReference type="InParanoid" id="E9E8X3"/>
<keyword evidence="2" id="KW-0560">Oxidoreductase</keyword>
<feature type="domain" description="NmrA-like" evidence="3">
    <location>
        <begin position="26"/>
        <end position="300"/>
    </location>
</feature>
<dbReference type="SUPFAM" id="SSF51735">
    <property type="entry name" value="NAD(P)-binding Rossmann-fold domains"/>
    <property type="match status" value="1"/>
</dbReference>
<dbReference type="InterPro" id="IPR008030">
    <property type="entry name" value="NmrA-like"/>
</dbReference>
<reference evidence="4 5" key="1">
    <citation type="journal article" date="2011" name="PLoS Genet.">
        <title>Genome sequencing and comparative transcriptomics of the model entomopathogenic fungi Metarhizium anisopliae and M. acridum.</title>
        <authorList>
            <person name="Gao Q."/>
            <person name="Jin K."/>
            <person name="Ying S.H."/>
            <person name="Zhang Y."/>
            <person name="Xiao G."/>
            <person name="Shang Y."/>
            <person name="Duan Z."/>
            <person name="Hu X."/>
            <person name="Xie X.Q."/>
            <person name="Zhou G."/>
            <person name="Peng G."/>
            <person name="Luo Z."/>
            <person name="Huang W."/>
            <person name="Wang B."/>
            <person name="Fang W."/>
            <person name="Wang S."/>
            <person name="Zhong Y."/>
            <person name="Ma L.J."/>
            <person name="St Leger R.J."/>
            <person name="Zhao G.P."/>
            <person name="Pei Y."/>
            <person name="Feng M.G."/>
            <person name="Xia Y."/>
            <person name="Wang C."/>
        </authorList>
    </citation>
    <scope>NUCLEOTIDE SEQUENCE [LARGE SCALE GENOMIC DNA]</scope>
    <source>
        <strain evidence="4 5">CQMa 102</strain>
    </source>
</reference>
<dbReference type="Proteomes" id="UP000002499">
    <property type="component" value="Unassembled WGS sequence"/>
</dbReference>
<dbReference type="CDD" id="cd05259">
    <property type="entry name" value="PCBER_SDR_a"/>
    <property type="match status" value="1"/>
</dbReference>
<dbReference type="EMBL" id="GL698524">
    <property type="protein sequence ID" value="EFY87609.1"/>
    <property type="molecule type" value="Genomic_DNA"/>
</dbReference>
<dbReference type="eggNOG" id="ENOG502QPPB">
    <property type="taxonomic scope" value="Eukaryota"/>
</dbReference>
<gene>
    <name evidence="4" type="ORF">MAC_06321</name>
</gene>
<dbReference type="GO" id="GO:0016491">
    <property type="term" value="F:oxidoreductase activity"/>
    <property type="evidence" value="ECO:0007669"/>
    <property type="project" value="UniProtKB-KW"/>
</dbReference>
<dbReference type="Gene3D" id="3.90.25.10">
    <property type="entry name" value="UDP-galactose 4-epimerase, domain 1"/>
    <property type="match status" value="1"/>
</dbReference>
<evidence type="ECO:0000259" key="3">
    <source>
        <dbReference type="Pfam" id="PF05368"/>
    </source>
</evidence>
<dbReference type="GeneID" id="19250632"/>